<keyword evidence="6 7" id="KW-0472">Membrane</keyword>
<feature type="transmembrane region" description="Helical" evidence="7">
    <location>
        <begin position="362"/>
        <end position="386"/>
    </location>
</feature>
<feature type="transmembrane region" description="Helical" evidence="7">
    <location>
        <begin position="392"/>
        <end position="414"/>
    </location>
</feature>
<organism evidence="9 10">
    <name type="scientific">Pullulanibacillus camelliae</name>
    <dbReference type="NCBI Taxonomy" id="1707096"/>
    <lineage>
        <taxon>Bacteria</taxon>
        <taxon>Bacillati</taxon>
        <taxon>Bacillota</taxon>
        <taxon>Bacilli</taxon>
        <taxon>Bacillales</taxon>
        <taxon>Sporolactobacillaceae</taxon>
        <taxon>Pullulanibacillus</taxon>
    </lineage>
</organism>
<dbReference type="Gene3D" id="1.20.1250.20">
    <property type="entry name" value="MFS general substrate transporter like domains"/>
    <property type="match status" value="2"/>
</dbReference>
<reference evidence="9" key="2">
    <citation type="submission" date="2020-09" db="EMBL/GenBank/DDBJ databases">
        <authorList>
            <person name="Sun Q."/>
            <person name="Zhou Y."/>
        </authorList>
    </citation>
    <scope>NUCLEOTIDE SEQUENCE</scope>
    <source>
        <strain evidence="9">CGMCC 1.15371</strain>
    </source>
</reference>
<dbReference type="PROSITE" id="PS50850">
    <property type="entry name" value="MFS"/>
    <property type="match status" value="1"/>
</dbReference>
<evidence type="ECO:0000256" key="4">
    <source>
        <dbReference type="ARBA" id="ARBA00022692"/>
    </source>
</evidence>
<dbReference type="Pfam" id="PF07690">
    <property type="entry name" value="MFS_1"/>
    <property type="match status" value="1"/>
</dbReference>
<evidence type="ECO:0000313" key="9">
    <source>
        <dbReference type="EMBL" id="GGE53260.1"/>
    </source>
</evidence>
<keyword evidence="5 7" id="KW-1133">Transmembrane helix</keyword>
<evidence type="ECO:0000256" key="6">
    <source>
        <dbReference type="ARBA" id="ARBA00023136"/>
    </source>
</evidence>
<keyword evidence="2" id="KW-0813">Transport</keyword>
<protein>
    <submittedName>
        <fullName evidence="9">MFS transporter</fullName>
    </submittedName>
</protein>
<dbReference type="GO" id="GO:0005886">
    <property type="term" value="C:plasma membrane"/>
    <property type="evidence" value="ECO:0007669"/>
    <property type="project" value="UniProtKB-SubCell"/>
</dbReference>
<dbReference type="InterPro" id="IPR020846">
    <property type="entry name" value="MFS_dom"/>
</dbReference>
<keyword evidence="10" id="KW-1185">Reference proteome</keyword>
<dbReference type="InterPro" id="IPR000849">
    <property type="entry name" value="Sugar_P_transporter"/>
</dbReference>
<comment type="caution">
    <text evidence="9">The sequence shown here is derived from an EMBL/GenBank/DDBJ whole genome shotgun (WGS) entry which is preliminary data.</text>
</comment>
<dbReference type="CDD" id="cd17319">
    <property type="entry name" value="MFS_ExuT_GudP_like"/>
    <property type="match status" value="1"/>
</dbReference>
<evidence type="ECO:0000256" key="3">
    <source>
        <dbReference type="ARBA" id="ARBA00022475"/>
    </source>
</evidence>
<dbReference type="InterPro" id="IPR036259">
    <property type="entry name" value="MFS_trans_sf"/>
</dbReference>
<proteinExistence type="predicted"/>
<evidence type="ECO:0000256" key="5">
    <source>
        <dbReference type="ARBA" id="ARBA00022989"/>
    </source>
</evidence>
<evidence type="ECO:0000259" key="8">
    <source>
        <dbReference type="PROSITE" id="PS50850"/>
    </source>
</evidence>
<feature type="transmembrane region" description="Helical" evidence="7">
    <location>
        <begin position="273"/>
        <end position="292"/>
    </location>
</feature>
<feature type="transmembrane region" description="Helical" evidence="7">
    <location>
        <begin position="230"/>
        <end position="253"/>
    </location>
</feature>
<feature type="transmembrane region" description="Helical" evidence="7">
    <location>
        <begin position="304"/>
        <end position="324"/>
    </location>
</feature>
<comment type="subcellular location">
    <subcellularLocation>
        <location evidence="1">Cell membrane</location>
        <topology evidence="1">Multi-pass membrane protein</topology>
    </subcellularLocation>
</comment>
<dbReference type="Proteomes" id="UP000628775">
    <property type="component" value="Unassembled WGS sequence"/>
</dbReference>
<keyword evidence="3" id="KW-1003">Cell membrane</keyword>
<gene>
    <name evidence="9" type="ORF">GCM10011391_35200</name>
</gene>
<reference evidence="9" key="1">
    <citation type="journal article" date="2014" name="Int. J. Syst. Evol. Microbiol.">
        <title>Complete genome sequence of Corynebacterium casei LMG S-19264T (=DSM 44701T), isolated from a smear-ripened cheese.</title>
        <authorList>
            <consortium name="US DOE Joint Genome Institute (JGI-PGF)"/>
            <person name="Walter F."/>
            <person name="Albersmeier A."/>
            <person name="Kalinowski J."/>
            <person name="Ruckert C."/>
        </authorList>
    </citation>
    <scope>NUCLEOTIDE SEQUENCE</scope>
    <source>
        <strain evidence="9">CGMCC 1.15371</strain>
    </source>
</reference>
<keyword evidence="4 7" id="KW-0812">Transmembrane</keyword>
<accession>A0A8J3E0A0</accession>
<sequence>MVKAGRVRWMVMFLVFLITTVSYLDRTNLSVSAPVITKELHITPIQLGVILSAFSWAYALAQIPAGFIAGWLRPRKTFLYGLLAWAIILILTTTATSYGAWIFFRIPFGIAEAITWPAASVLLSRWFPRVEYSQAMSLQNLGLVIGAAVSPPIVSFILIHWGWQVAFIITGLIAACLGIFFYLFVKDNPEEDKKVSAAELKWIQSDQVDISDDTPAPKGFFWKLTKLPTLWSIGIANFGLDFINFMFLTWYPSYLSEKYHMSLSKMGILGMEPYIFGLFTVLGAGAFVRRLVDRGMDSVKARKWVISSGLILGTIALFVASYVTNMYCSVTAMSLGYAFVMSILGPMWSAPAEIAGKKGAGYVSGFVNFIGNIGGILSPILMGFVLEKTGTFTPAVFTASGITLTCLILFLLLYHVKRDQEKMVQFHQSHKAASQPLAKHNH</sequence>
<evidence type="ECO:0000313" key="10">
    <source>
        <dbReference type="Proteomes" id="UP000628775"/>
    </source>
</evidence>
<feature type="transmembrane region" description="Helical" evidence="7">
    <location>
        <begin position="165"/>
        <end position="185"/>
    </location>
</feature>
<dbReference type="EMBL" id="BMIR01000023">
    <property type="protein sequence ID" value="GGE53260.1"/>
    <property type="molecule type" value="Genomic_DNA"/>
</dbReference>
<dbReference type="InterPro" id="IPR011701">
    <property type="entry name" value="MFS"/>
</dbReference>
<dbReference type="PANTHER" id="PTHR11662">
    <property type="entry name" value="SOLUTE CARRIER FAMILY 17"/>
    <property type="match status" value="1"/>
</dbReference>
<dbReference type="SUPFAM" id="SSF103473">
    <property type="entry name" value="MFS general substrate transporter"/>
    <property type="match status" value="1"/>
</dbReference>
<evidence type="ECO:0000256" key="2">
    <source>
        <dbReference type="ARBA" id="ARBA00022448"/>
    </source>
</evidence>
<dbReference type="PANTHER" id="PTHR11662:SF399">
    <property type="entry name" value="FI19708P1-RELATED"/>
    <property type="match status" value="1"/>
</dbReference>
<feature type="transmembrane region" description="Helical" evidence="7">
    <location>
        <begin position="110"/>
        <end position="128"/>
    </location>
</feature>
<feature type="transmembrane region" description="Helical" evidence="7">
    <location>
        <begin position="48"/>
        <end position="72"/>
    </location>
</feature>
<feature type="transmembrane region" description="Helical" evidence="7">
    <location>
        <begin position="330"/>
        <end position="350"/>
    </location>
</feature>
<dbReference type="AlphaFoldDB" id="A0A8J3E0A0"/>
<feature type="transmembrane region" description="Helical" evidence="7">
    <location>
        <begin position="140"/>
        <end position="159"/>
    </location>
</feature>
<evidence type="ECO:0000256" key="1">
    <source>
        <dbReference type="ARBA" id="ARBA00004651"/>
    </source>
</evidence>
<evidence type="ECO:0000256" key="7">
    <source>
        <dbReference type="SAM" id="Phobius"/>
    </source>
</evidence>
<dbReference type="GO" id="GO:0022857">
    <property type="term" value="F:transmembrane transporter activity"/>
    <property type="evidence" value="ECO:0007669"/>
    <property type="project" value="InterPro"/>
</dbReference>
<name>A0A8J3E0A0_9BACL</name>
<dbReference type="InterPro" id="IPR050382">
    <property type="entry name" value="MFS_Na/Anion_cotransporter"/>
</dbReference>
<dbReference type="RefSeq" id="WP_188697625.1">
    <property type="nucleotide sequence ID" value="NZ_BMIR01000023.1"/>
</dbReference>
<feature type="domain" description="Major facilitator superfamily (MFS) profile" evidence="8">
    <location>
        <begin position="11"/>
        <end position="418"/>
    </location>
</feature>
<dbReference type="PIRSF" id="PIRSF002808">
    <property type="entry name" value="Hexose_phosphate_transp"/>
    <property type="match status" value="1"/>
</dbReference>
<feature type="transmembrane region" description="Helical" evidence="7">
    <location>
        <begin position="79"/>
        <end position="104"/>
    </location>
</feature>